<dbReference type="FunFam" id="3.40.50.300:FF:000134">
    <property type="entry name" value="Iron-enterobactin ABC transporter ATP-binding protein"/>
    <property type="match status" value="1"/>
</dbReference>
<organism evidence="11 12">
    <name type="scientific">Lentilactobacillus curieae</name>
    <dbReference type="NCBI Taxonomy" id="1138822"/>
    <lineage>
        <taxon>Bacteria</taxon>
        <taxon>Bacillati</taxon>
        <taxon>Bacillota</taxon>
        <taxon>Bacilli</taxon>
        <taxon>Lactobacillales</taxon>
        <taxon>Lactobacillaceae</taxon>
        <taxon>Lentilactobacillus</taxon>
    </lineage>
</organism>
<dbReference type="GO" id="GO:0016887">
    <property type="term" value="F:ATP hydrolysis activity"/>
    <property type="evidence" value="ECO:0007669"/>
    <property type="project" value="InterPro"/>
</dbReference>
<dbReference type="eggNOG" id="COG1120">
    <property type="taxonomic scope" value="Bacteria"/>
</dbReference>
<dbReference type="SUPFAM" id="SSF52540">
    <property type="entry name" value="P-loop containing nucleoside triphosphate hydrolases"/>
    <property type="match status" value="1"/>
</dbReference>
<name>A0A1S6QG93_9LACO</name>
<dbReference type="GO" id="GO:0005524">
    <property type="term" value="F:ATP binding"/>
    <property type="evidence" value="ECO:0007669"/>
    <property type="project" value="UniProtKB-KW"/>
</dbReference>
<keyword evidence="3" id="KW-1003">Cell membrane</keyword>
<keyword evidence="5" id="KW-0547">Nucleotide-binding</keyword>
<dbReference type="InterPro" id="IPR003593">
    <property type="entry name" value="AAA+_ATPase"/>
</dbReference>
<protein>
    <submittedName>
        <fullName evidence="11">Cobalamin ABC transporter ATP-binding protein</fullName>
    </submittedName>
</protein>
<evidence type="ECO:0000256" key="1">
    <source>
        <dbReference type="ARBA" id="ARBA00004202"/>
    </source>
</evidence>
<evidence type="ECO:0000256" key="4">
    <source>
        <dbReference type="ARBA" id="ARBA00022496"/>
    </source>
</evidence>
<dbReference type="PANTHER" id="PTHR42771:SF3">
    <property type="entry name" value="PETROBACTIN IMPORT ATP-BINDING PROTEIN YCLP"/>
    <property type="match status" value="1"/>
</dbReference>
<sequence length="253" mass="28420">MKLDDLSYKYVENEPFISGLSQEVPEGQILSIIGPNGAGKSTLLQLMSGQRQPDSGKVILDGQSLSDLSLKQRAQKIAVVQQQNQVYDRMTVSDVVKTGRAAYHSLLATIPDSEISEFLKTADLTDLADKQITELSGGQQQRVWIAAALAQEPDYLMLDEPTTYLDVHFQKEIMDLIKQLQREKQITVIMVIHNINTAFKVSDQIWMMRAGKLVKTGTVSELEDERLLSELFASEMRIVDVPDYGKYVVDINR</sequence>
<dbReference type="InterPro" id="IPR051535">
    <property type="entry name" value="Siderophore_ABC-ATPase"/>
</dbReference>
<keyword evidence="12" id="KW-1185">Reference proteome</keyword>
<evidence type="ECO:0000256" key="9">
    <source>
        <dbReference type="ARBA" id="ARBA00023136"/>
    </source>
</evidence>
<reference evidence="11 12" key="1">
    <citation type="journal article" date="2015" name="Genome Announc.">
        <title>Genome Sequence of Lactobacillus curieae CCTCC M 2011381T, a Novel Producer of Gamma-aminobutyric Acid.</title>
        <authorList>
            <person name="Wang Y."/>
            <person name="Wang Y."/>
            <person name="Lang C."/>
            <person name="Wei D."/>
            <person name="Xu P."/>
            <person name="Xie J."/>
        </authorList>
    </citation>
    <scope>NUCLEOTIDE SEQUENCE [LARGE SCALE GENOMIC DNA]</scope>
    <source>
        <strain evidence="11 12">CCTCC M 2011381</strain>
    </source>
</reference>
<keyword evidence="9" id="KW-0472">Membrane</keyword>
<comment type="subcellular location">
    <subcellularLocation>
        <location evidence="1">Cell membrane</location>
        <topology evidence="1">Peripheral membrane protein</topology>
    </subcellularLocation>
</comment>
<evidence type="ECO:0000256" key="5">
    <source>
        <dbReference type="ARBA" id="ARBA00022741"/>
    </source>
</evidence>
<keyword evidence="2" id="KW-0813">Transport</keyword>
<feature type="domain" description="ABC transporter" evidence="10">
    <location>
        <begin position="1"/>
        <end position="235"/>
    </location>
</feature>
<dbReference type="AlphaFoldDB" id="A0A1S6QG93"/>
<dbReference type="CDD" id="cd03214">
    <property type="entry name" value="ABC_Iron-Siderophores_B12_Hemin"/>
    <property type="match status" value="1"/>
</dbReference>
<dbReference type="EMBL" id="CP018906">
    <property type="protein sequence ID" value="AQW20633.1"/>
    <property type="molecule type" value="Genomic_DNA"/>
</dbReference>
<dbReference type="InterPro" id="IPR027417">
    <property type="entry name" value="P-loop_NTPase"/>
</dbReference>
<evidence type="ECO:0000256" key="6">
    <source>
        <dbReference type="ARBA" id="ARBA00022840"/>
    </source>
</evidence>
<gene>
    <name evidence="11" type="ORF">PL11_001250</name>
</gene>
<dbReference type="Gene3D" id="3.40.50.300">
    <property type="entry name" value="P-loop containing nucleotide triphosphate hydrolases"/>
    <property type="match status" value="1"/>
</dbReference>
<dbReference type="RefSeq" id="WP_035165751.1">
    <property type="nucleotide sequence ID" value="NZ_CP018906.1"/>
</dbReference>
<dbReference type="SMART" id="SM00382">
    <property type="entry name" value="AAA"/>
    <property type="match status" value="1"/>
</dbReference>
<keyword evidence="4" id="KW-0410">Iron transport</keyword>
<evidence type="ECO:0000259" key="10">
    <source>
        <dbReference type="PROSITE" id="PS50893"/>
    </source>
</evidence>
<evidence type="ECO:0000256" key="2">
    <source>
        <dbReference type="ARBA" id="ARBA00022448"/>
    </source>
</evidence>
<dbReference type="PANTHER" id="PTHR42771">
    <property type="entry name" value="IRON(3+)-HYDROXAMATE IMPORT ATP-BINDING PROTEIN FHUC"/>
    <property type="match status" value="1"/>
</dbReference>
<keyword evidence="8" id="KW-0406">Ion transport</keyword>
<dbReference type="PROSITE" id="PS50893">
    <property type="entry name" value="ABC_TRANSPORTER_2"/>
    <property type="match status" value="1"/>
</dbReference>
<dbReference type="InterPro" id="IPR003439">
    <property type="entry name" value="ABC_transporter-like_ATP-bd"/>
</dbReference>
<dbReference type="PROSITE" id="PS00211">
    <property type="entry name" value="ABC_TRANSPORTER_1"/>
    <property type="match status" value="1"/>
</dbReference>
<evidence type="ECO:0000313" key="12">
    <source>
        <dbReference type="Proteomes" id="UP000030361"/>
    </source>
</evidence>
<dbReference type="GO" id="GO:0006826">
    <property type="term" value="P:iron ion transport"/>
    <property type="evidence" value="ECO:0007669"/>
    <property type="project" value="UniProtKB-KW"/>
</dbReference>
<keyword evidence="7" id="KW-0408">Iron</keyword>
<dbReference type="OrthoDB" id="9787851at2"/>
<dbReference type="Pfam" id="PF00005">
    <property type="entry name" value="ABC_tran"/>
    <property type="match status" value="1"/>
</dbReference>
<evidence type="ECO:0000256" key="3">
    <source>
        <dbReference type="ARBA" id="ARBA00022475"/>
    </source>
</evidence>
<dbReference type="GO" id="GO:0005886">
    <property type="term" value="C:plasma membrane"/>
    <property type="evidence" value="ECO:0007669"/>
    <property type="project" value="UniProtKB-SubCell"/>
</dbReference>
<evidence type="ECO:0000256" key="8">
    <source>
        <dbReference type="ARBA" id="ARBA00023065"/>
    </source>
</evidence>
<dbReference type="InterPro" id="IPR017871">
    <property type="entry name" value="ABC_transporter-like_CS"/>
</dbReference>
<evidence type="ECO:0000313" key="11">
    <source>
        <dbReference type="EMBL" id="AQW20633.1"/>
    </source>
</evidence>
<dbReference type="KEGG" id="lcu:PL11_001250"/>
<proteinExistence type="predicted"/>
<dbReference type="Proteomes" id="UP000030361">
    <property type="component" value="Chromosome"/>
</dbReference>
<accession>A0A1S6QG93</accession>
<keyword evidence="6 11" id="KW-0067">ATP-binding</keyword>
<evidence type="ECO:0000256" key="7">
    <source>
        <dbReference type="ARBA" id="ARBA00023004"/>
    </source>
</evidence>